<dbReference type="AlphaFoldDB" id="A0A7Y0BNG2"/>
<accession>A0A7Y0BNG2</accession>
<evidence type="ECO:0000313" key="2">
    <source>
        <dbReference type="Proteomes" id="UP000583556"/>
    </source>
</evidence>
<dbReference type="RefSeq" id="WP_169492910.1">
    <property type="nucleotide sequence ID" value="NZ_JABBGM010000003.1"/>
</dbReference>
<organism evidence="1 2">
    <name type="scientific">Novosphingobium olei</name>
    <dbReference type="NCBI Taxonomy" id="2728851"/>
    <lineage>
        <taxon>Bacteria</taxon>
        <taxon>Pseudomonadati</taxon>
        <taxon>Pseudomonadota</taxon>
        <taxon>Alphaproteobacteria</taxon>
        <taxon>Sphingomonadales</taxon>
        <taxon>Sphingomonadaceae</taxon>
        <taxon>Novosphingobium</taxon>
    </lineage>
</organism>
<comment type="caution">
    <text evidence="1">The sequence shown here is derived from an EMBL/GenBank/DDBJ whole genome shotgun (WGS) entry which is preliminary data.</text>
</comment>
<keyword evidence="2" id="KW-1185">Reference proteome</keyword>
<dbReference type="Proteomes" id="UP000583556">
    <property type="component" value="Unassembled WGS sequence"/>
</dbReference>
<gene>
    <name evidence="1" type="ORF">HHL27_08125</name>
</gene>
<sequence length="247" mass="26150">MAGIAQRVGGNPLAALFLAAGERPDASRIDELARSGGDFSISHRGKDPANWVELLRDGLTFDLIGLSPEESCAVEIDQVRLLGLPADVNLAMLEPVCLAAGPHLAGAEHLLPIVRGAAQLLTSLSQKLAVKAVLWTPSGSAVSPEWFAKACNAWIAGGPFPAFAMTSFVRTSSDMTSRGLAFLIGQEFKLYSSSGILQEEDVRVSVRLVDWLVAHGKVERPREVVLPGVGAVRLEPGADGLIHARSV</sequence>
<name>A0A7Y0BNG2_9SPHN</name>
<reference evidence="1 2" key="1">
    <citation type="submission" date="2020-04" db="EMBL/GenBank/DDBJ databases">
        <title>Novosphingobium sp. TW-4 isolated from soil.</title>
        <authorList>
            <person name="Dahal R.H."/>
            <person name="Chaudhary D.K."/>
        </authorList>
    </citation>
    <scope>NUCLEOTIDE SEQUENCE [LARGE SCALE GENOMIC DNA]</scope>
    <source>
        <strain evidence="1 2">TW-4</strain>
    </source>
</reference>
<proteinExistence type="predicted"/>
<dbReference type="EMBL" id="JABBGM010000003">
    <property type="protein sequence ID" value="NML93632.1"/>
    <property type="molecule type" value="Genomic_DNA"/>
</dbReference>
<protein>
    <submittedName>
        <fullName evidence="1">Uncharacterized protein</fullName>
    </submittedName>
</protein>
<evidence type="ECO:0000313" key="1">
    <source>
        <dbReference type="EMBL" id="NML93632.1"/>
    </source>
</evidence>